<name>A0ABW0XSA0_9ACTN</name>
<dbReference type="InterPro" id="IPR047183">
    <property type="entry name" value="GDO-like"/>
</dbReference>
<protein>
    <submittedName>
        <fullName evidence="5">Cupin domain-containing protein</fullName>
    </submittedName>
</protein>
<proteinExistence type="predicted"/>
<evidence type="ECO:0000256" key="2">
    <source>
        <dbReference type="ARBA" id="ARBA00023002"/>
    </source>
</evidence>
<evidence type="ECO:0000313" key="5">
    <source>
        <dbReference type="EMBL" id="MFC5673437.1"/>
    </source>
</evidence>
<dbReference type="CDD" id="cd06992">
    <property type="entry name" value="cupin_GDO-like_C"/>
    <property type="match status" value="1"/>
</dbReference>
<feature type="region of interest" description="Disordered" evidence="3">
    <location>
        <begin position="1"/>
        <end position="21"/>
    </location>
</feature>
<dbReference type="Pfam" id="PF07883">
    <property type="entry name" value="Cupin_2"/>
    <property type="match status" value="1"/>
</dbReference>
<dbReference type="PANTHER" id="PTHR41517:SF1">
    <property type="entry name" value="CUPIN"/>
    <property type="match status" value="1"/>
</dbReference>
<reference evidence="6" key="1">
    <citation type="journal article" date="2019" name="Int. J. Syst. Evol. Microbiol.">
        <title>The Global Catalogue of Microorganisms (GCM) 10K type strain sequencing project: providing services to taxonomists for standard genome sequencing and annotation.</title>
        <authorList>
            <consortium name="The Broad Institute Genomics Platform"/>
            <consortium name="The Broad Institute Genome Sequencing Center for Infectious Disease"/>
            <person name="Wu L."/>
            <person name="Ma J."/>
        </authorList>
    </citation>
    <scope>NUCLEOTIDE SEQUENCE [LARGE SCALE GENOMIC DNA]</scope>
    <source>
        <strain evidence="6">JCM 13852</strain>
    </source>
</reference>
<comment type="caution">
    <text evidence="5">The sequence shown here is derived from an EMBL/GenBank/DDBJ whole genome shotgun (WGS) entry which is preliminary data.</text>
</comment>
<dbReference type="Proteomes" id="UP001596183">
    <property type="component" value="Unassembled WGS sequence"/>
</dbReference>
<feature type="domain" description="Cupin type-2" evidence="4">
    <location>
        <begin position="106"/>
        <end position="171"/>
    </location>
</feature>
<evidence type="ECO:0000313" key="6">
    <source>
        <dbReference type="Proteomes" id="UP001596183"/>
    </source>
</evidence>
<dbReference type="SUPFAM" id="SSF51182">
    <property type="entry name" value="RmlC-like cupins"/>
    <property type="match status" value="1"/>
</dbReference>
<sequence length="360" mass="39408">MSTTAESRAAASTGPNFAVPGEPDAAFYGRLGEAHLAPLWRVPGTDAPEPVVTDVPHVWHRRDVMALMDEAATAVDLGGESDRRALNAVNPARRKGTTHTMIAGYQLVLPGETAPAHRHTPSAIRLMLSGSGHTMVEGEPMLMNPGDLILTPGWTWHDHRNDGDEPMLWLDALDVPFVQTMNAQFYEDFPGKQLQPLTQAEDASTNRYGTGMVPYGTRSGTLHSPLTKYPYAATKEALAKLRVDEGSPEHGVELEFTNPLTGGPVLPTMTCGMHLVPAGNASITRRHTSSVIFCAVEGAGHTIIDGERFDWEQHDFLAIPSWSTYRHVADDGTDAVLFSMNDRPLYEPFGLYREEREEQS</sequence>
<dbReference type="CDD" id="cd02216">
    <property type="entry name" value="cupin_GDO-like_N"/>
    <property type="match status" value="1"/>
</dbReference>
<gene>
    <name evidence="5" type="ORF">ACFP2V_26035</name>
</gene>
<dbReference type="RefSeq" id="WP_381217288.1">
    <property type="nucleotide sequence ID" value="NZ_JBHSPC010000085.1"/>
</dbReference>
<dbReference type="PANTHER" id="PTHR41517">
    <property type="entry name" value="1,2-DIOXYGENASE PROTEIN-RELATED"/>
    <property type="match status" value="1"/>
</dbReference>
<evidence type="ECO:0000256" key="1">
    <source>
        <dbReference type="ARBA" id="ARBA00022964"/>
    </source>
</evidence>
<evidence type="ECO:0000256" key="3">
    <source>
        <dbReference type="SAM" id="MobiDB-lite"/>
    </source>
</evidence>
<evidence type="ECO:0000259" key="4">
    <source>
        <dbReference type="Pfam" id="PF07883"/>
    </source>
</evidence>
<feature type="compositionally biased region" description="Low complexity" evidence="3">
    <location>
        <begin position="1"/>
        <end position="13"/>
    </location>
</feature>
<accession>A0ABW0XSA0</accession>
<dbReference type="EMBL" id="JBHSPC010000085">
    <property type="protein sequence ID" value="MFC5673437.1"/>
    <property type="molecule type" value="Genomic_DNA"/>
</dbReference>
<dbReference type="Gene3D" id="2.60.120.10">
    <property type="entry name" value="Jelly Rolls"/>
    <property type="match status" value="1"/>
</dbReference>
<dbReference type="InterPro" id="IPR013096">
    <property type="entry name" value="Cupin_2"/>
</dbReference>
<dbReference type="InterPro" id="IPR014710">
    <property type="entry name" value="RmlC-like_jellyroll"/>
</dbReference>
<keyword evidence="2" id="KW-0560">Oxidoreductase</keyword>
<keyword evidence="6" id="KW-1185">Reference proteome</keyword>
<keyword evidence="1" id="KW-0223">Dioxygenase</keyword>
<dbReference type="InterPro" id="IPR011051">
    <property type="entry name" value="RmlC_Cupin_sf"/>
</dbReference>
<organism evidence="5 6">
    <name type="scientific">Streptomyces incanus</name>
    <dbReference type="NCBI Taxonomy" id="887453"/>
    <lineage>
        <taxon>Bacteria</taxon>
        <taxon>Bacillati</taxon>
        <taxon>Actinomycetota</taxon>
        <taxon>Actinomycetes</taxon>
        <taxon>Kitasatosporales</taxon>
        <taxon>Streptomycetaceae</taxon>
        <taxon>Streptomyces</taxon>
    </lineage>
</organism>